<sequence>MGRRMTEGRKLRRRLDAALAAEASRLGRTLVWDDRELEYLALAEGAADRRADLLALLAAEQAGAAGTALIVKLNTEIRAQDRALVDLLGRIHIGEGPAKSVRHQKAVQVRWDRQREQEATGGA</sequence>
<dbReference type="Proteomes" id="UP000317291">
    <property type="component" value="Unassembled WGS sequence"/>
</dbReference>
<dbReference type="EMBL" id="VIGW01000002">
    <property type="protein sequence ID" value="TWS20645.1"/>
    <property type="molecule type" value="Genomic_DNA"/>
</dbReference>
<evidence type="ECO:0000313" key="2">
    <source>
        <dbReference type="EMBL" id="TWS20645.1"/>
    </source>
</evidence>
<proteinExistence type="predicted"/>
<dbReference type="AlphaFoldDB" id="A0A5C5REY0"/>
<dbReference type="RefSeq" id="WP_146559865.1">
    <property type="nucleotide sequence ID" value="NZ_VIGW01000002.1"/>
</dbReference>
<reference evidence="2 3" key="1">
    <citation type="submission" date="2019-06" db="EMBL/GenBank/DDBJ databases">
        <title>Tsukamurella conjunctivitidis sp. nov., Tsukamurella assacharolytica sp. nov. and Tsukamurella sputae sp. nov. isolated from patients with conjunctivitis, bacteraemia (lymphoma) and respiratory infection (sputum) in Hong Kong.</title>
        <authorList>
            <person name="Teng J.L.L."/>
            <person name="Lee H.H."/>
            <person name="Fong J.Y.H."/>
            <person name="Fok K.M.N."/>
            <person name="Lau S.K.P."/>
            <person name="Woo P.C.Y."/>
        </authorList>
    </citation>
    <scope>NUCLEOTIDE SEQUENCE [LARGE SCALE GENOMIC DNA]</scope>
    <source>
        <strain evidence="2 3">HKU71</strain>
    </source>
</reference>
<name>A0A5C5REY0_9ACTN</name>
<evidence type="ECO:0000256" key="1">
    <source>
        <dbReference type="SAM" id="MobiDB-lite"/>
    </source>
</evidence>
<keyword evidence="3" id="KW-1185">Reference proteome</keyword>
<protein>
    <submittedName>
        <fullName evidence="2">Uncharacterized protein</fullName>
    </submittedName>
</protein>
<organism evidence="2 3">
    <name type="scientific">Tsukamurella asaccharolytica</name>
    <dbReference type="NCBI Taxonomy" id="2592067"/>
    <lineage>
        <taxon>Bacteria</taxon>
        <taxon>Bacillati</taxon>
        <taxon>Actinomycetota</taxon>
        <taxon>Actinomycetes</taxon>
        <taxon>Mycobacteriales</taxon>
        <taxon>Tsukamurellaceae</taxon>
        <taxon>Tsukamurella</taxon>
    </lineage>
</organism>
<gene>
    <name evidence="2" type="ORF">FK529_04695</name>
</gene>
<comment type="caution">
    <text evidence="2">The sequence shown here is derived from an EMBL/GenBank/DDBJ whole genome shotgun (WGS) entry which is preliminary data.</text>
</comment>
<feature type="region of interest" description="Disordered" evidence="1">
    <location>
        <begin position="104"/>
        <end position="123"/>
    </location>
</feature>
<dbReference type="OrthoDB" id="4775521at2"/>
<evidence type="ECO:0000313" key="3">
    <source>
        <dbReference type="Proteomes" id="UP000317291"/>
    </source>
</evidence>
<feature type="compositionally biased region" description="Basic and acidic residues" evidence="1">
    <location>
        <begin position="110"/>
        <end position="123"/>
    </location>
</feature>
<accession>A0A5C5REY0</accession>